<gene>
    <name evidence="2" type="ORF">R3P38DRAFT_601048</name>
</gene>
<proteinExistence type="predicted"/>
<keyword evidence="3" id="KW-1185">Reference proteome</keyword>
<organism evidence="2 3">
    <name type="scientific">Favolaschia claudopus</name>
    <dbReference type="NCBI Taxonomy" id="2862362"/>
    <lineage>
        <taxon>Eukaryota</taxon>
        <taxon>Fungi</taxon>
        <taxon>Dikarya</taxon>
        <taxon>Basidiomycota</taxon>
        <taxon>Agaricomycotina</taxon>
        <taxon>Agaricomycetes</taxon>
        <taxon>Agaricomycetidae</taxon>
        <taxon>Agaricales</taxon>
        <taxon>Marasmiineae</taxon>
        <taxon>Mycenaceae</taxon>
        <taxon>Favolaschia</taxon>
    </lineage>
</organism>
<protein>
    <submittedName>
        <fullName evidence="2">Uncharacterized protein</fullName>
    </submittedName>
</protein>
<evidence type="ECO:0000313" key="2">
    <source>
        <dbReference type="EMBL" id="KAK6974134.1"/>
    </source>
</evidence>
<dbReference type="AlphaFoldDB" id="A0AAV9Z6X6"/>
<sequence length="203" mass="22360">MLTRCSWALVAFQNHPVDCGLCSESGLYNGLTFHSHLAGPLSRSMSWVTLDANIPTGLQSRTSLLCSVSSTTLPTFIVRVFIAPNGSCWLATWTPSTLRPACKPVRPPRSYKYCLGILPAFRSRSSLHAAPCPASIVIRGNIDLSSPSQRAFTGPKRIPAPSSMRSGARYAGGSRPAVIRMRRVHPAFRFYYTLRQRGFLFLE</sequence>
<feature type="region of interest" description="Disordered" evidence="1">
    <location>
        <begin position="148"/>
        <end position="170"/>
    </location>
</feature>
<name>A0AAV9Z6X6_9AGAR</name>
<comment type="caution">
    <text evidence="2">The sequence shown here is derived from an EMBL/GenBank/DDBJ whole genome shotgun (WGS) entry which is preliminary data.</text>
</comment>
<dbReference type="EMBL" id="JAWWNJ010000188">
    <property type="protein sequence ID" value="KAK6974134.1"/>
    <property type="molecule type" value="Genomic_DNA"/>
</dbReference>
<accession>A0AAV9Z6X6</accession>
<evidence type="ECO:0000313" key="3">
    <source>
        <dbReference type="Proteomes" id="UP001362999"/>
    </source>
</evidence>
<reference evidence="2 3" key="1">
    <citation type="journal article" date="2024" name="J Genomics">
        <title>Draft genome sequencing and assembly of Favolaschia claudopus CIRM-BRFM 2984 isolated from oak limbs.</title>
        <authorList>
            <person name="Navarro D."/>
            <person name="Drula E."/>
            <person name="Chaduli D."/>
            <person name="Cazenave R."/>
            <person name="Ahrendt S."/>
            <person name="Wang J."/>
            <person name="Lipzen A."/>
            <person name="Daum C."/>
            <person name="Barry K."/>
            <person name="Grigoriev I.V."/>
            <person name="Favel A."/>
            <person name="Rosso M.N."/>
            <person name="Martin F."/>
        </authorList>
    </citation>
    <scope>NUCLEOTIDE SEQUENCE [LARGE SCALE GENOMIC DNA]</scope>
    <source>
        <strain evidence="2 3">CIRM-BRFM 2984</strain>
    </source>
</reference>
<dbReference type="Proteomes" id="UP001362999">
    <property type="component" value="Unassembled WGS sequence"/>
</dbReference>
<evidence type="ECO:0000256" key="1">
    <source>
        <dbReference type="SAM" id="MobiDB-lite"/>
    </source>
</evidence>